<dbReference type="AlphaFoldDB" id="A0AAD4N4J6"/>
<keyword evidence="1" id="KW-0539">Nucleus</keyword>
<feature type="compositionally biased region" description="Polar residues" evidence="2">
    <location>
        <begin position="398"/>
        <end position="418"/>
    </location>
</feature>
<evidence type="ECO:0000259" key="3">
    <source>
        <dbReference type="PROSITE" id="PS51031"/>
    </source>
</evidence>
<dbReference type="InterPro" id="IPR004210">
    <property type="entry name" value="BESS_motif"/>
</dbReference>
<evidence type="ECO:0000313" key="5">
    <source>
        <dbReference type="Proteomes" id="UP001201812"/>
    </source>
</evidence>
<gene>
    <name evidence="4" type="ORF">DdX_08130</name>
</gene>
<evidence type="ECO:0000313" key="4">
    <source>
        <dbReference type="EMBL" id="KAI1714861.1"/>
    </source>
</evidence>
<feature type="compositionally biased region" description="Basic and acidic residues" evidence="2">
    <location>
        <begin position="548"/>
        <end position="557"/>
    </location>
</feature>
<proteinExistence type="predicted"/>
<feature type="compositionally biased region" description="Basic and acidic residues" evidence="2">
    <location>
        <begin position="567"/>
        <end position="585"/>
    </location>
</feature>
<dbReference type="PROSITE" id="PS00028">
    <property type="entry name" value="ZINC_FINGER_C2H2_1"/>
    <property type="match status" value="1"/>
</dbReference>
<feature type="region of interest" description="Disordered" evidence="2">
    <location>
        <begin position="527"/>
        <end position="585"/>
    </location>
</feature>
<feature type="compositionally biased region" description="Polar residues" evidence="2">
    <location>
        <begin position="228"/>
        <end position="271"/>
    </location>
</feature>
<organism evidence="4 5">
    <name type="scientific">Ditylenchus destructor</name>
    <dbReference type="NCBI Taxonomy" id="166010"/>
    <lineage>
        <taxon>Eukaryota</taxon>
        <taxon>Metazoa</taxon>
        <taxon>Ecdysozoa</taxon>
        <taxon>Nematoda</taxon>
        <taxon>Chromadorea</taxon>
        <taxon>Rhabditida</taxon>
        <taxon>Tylenchina</taxon>
        <taxon>Tylenchomorpha</taxon>
        <taxon>Sphaerularioidea</taxon>
        <taxon>Anguinidae</taxon>
        <taxon>Anguininae</taxon>
        <taxon>Ditylenchus</taxon>
    </lineage>
</organism>
<dbReference type="EMBL" id="JAKKPZ010000012">
    <property type="protein sequence ID" value="KAI1714861.1"/>
    <property type="molecule type" value="Genomic_DNA"/>
</dbReference>
<feature type="region of interest" description="Disordered" evidence="2">
    <location>
        <begin position="398"/>
        <end position="466"/>
    </location>
</feature>
<keyword evidence="5" id="KW-1185">Reference proteome</keyword>
<accession>A0AAD4N4J6</accession>
<dbReference type="GO" id="GO:0003677">
    <property type="term" value="F:DNA binding"/>
    <property type="evidence" value="ECO:0007669"/>
    <property type="project" value="InterPro"/>
</dbReference>
<comment type="caution">
    <text evidence="4">The sequence shown here is derived from an EMBL/GenBank/DDBJ whole genome shotgun (WGS) entry which is preliminary data.</text>
</comment>
<dbReference type="SMART" id="SM00355">
    <property type="entry name" value="ZnF_C2H2"/>
    <property type="match status" value="3"/>
</dbReference>
<feature type="compositionally biased region" description="Polar residues" evidence="2">
    <location>
        <begin position="315"/>
        <end position="326"/>
    </location>
</feature>
<feature type="region of interest" description="Disordered" evidence="2">
    <location>
        <begin position="311"/>
        <end position="330"/>
    </location>
</feature>
<evidence type="ECO:0000256" key="1">
    <source>
        <dbReference type="PROSITE-ProRule" id="PRU00371"/>
    </source>
</evidence>
<dbReference type="GO" id="GO:0005634">
    <property type="term" value="C:nucleus"/>
    <property type="evidence" value="ECO:0007669"/>
    <property type="project" value="UniProtKB-SubCell"/>
</dbReference>
<name>A0AAD4N4J6_9BILA</name>
<dbReference type="Proteomes" id="UP001201812">
    <property type="component" value="Unassembled WGS sequence"/>
</dbReference>
<feature type="domain" description="BESS" evidence="3">
    <location>
        <begin position="484"/>
        <end position="523"/>
    </location>
</feature>
<protein>
    <submittedName>
        <fullName evidence="4">Zinc finger, C2H2 type family protein</fullName>
    </submittedName>
</protein>
<dbReference type="PROSITE" id="PS51031">
    <property type="entry name" value="BESS"/>
    <property type="match status" value="1"/>
</dbReference>
<feature type="compositionally biased region" description="Basic and acidic residues" evidence="2">
    <location>
        <begin position="449"/>
        <end position="458"/>
    </location>
</feature>
<sequence>MAPNQVKEYVKGERSHQYRRLTQLKKEQRFCELCNKEMSTHLYLEFHMINAHNVFLGENKRVFQYMMSISQDDLELCTYRCDACNVSDFTSMDGLRRHKLELHRYRMRIPQMLAVRLGTEPIYNSKDSGESKEHVYGQGARAVVVAREGPKISLSALGLADGDWNGSEGFVEGYEEPENDGYSRDFSLEDNEDIDEEGMEDDDLADEPIMTIMPDGRIETEESYNSLRLSQGSGKSQGVCSPSNLTQISSSGLSNDPTQSSSNSNTKGNQQETDDGVTIKTEIEEGNNKISEHSSVQIAVPQRLFNWTGRKHQNVAPSQSSGSATPKNRDADFSLSVKEFLTGQRDQIPIAARISRPKQKHKCPACPALFSSDVTLNMHVMNEHFEEVMGNELPTNVSIRKSPTNVGNKDQTPAWKQSPTERREPPHNRPVEMPTNSRNIMSAQGRPKPVLETKHPRSEQYTGPTKKPVKIDERIAHFSDVGLHDDSAIFALSIAASLRKMDIPKREFVKMRLQQVLYECAYGGQKTGQLEGNSGAVTKAEPPARISIRKESVEKLNENSSTESEQSESKIDAEQDKDHTATMAQ</sequence>
<feature type="region of interest" description="Disordered" evidence="2">
    <location>
        <begin position="228"/>
        <end position="275"/>
    </location>
</feature>
<dbReference type="InterPro" id="IPR013087">
    <property type="entry name" value="Znf_C2H2_type"/>
</dbReference>
<feature type="compositionally biased region" description="Polar residues" evidence="2">
    <location>
        <begin position="527"/>
        <end position="536"/>
    </location>
</feature>
<reference evidence="4" key="1">
    <citation type="submission" date="2022-01" db="EMBL/GenBank/DDBJ databases">
        <title>Genome Sequence Resource for Two Populations of Ditylenchus destructor, the Migratory Endoparasitic Phytonematode.</title>
        <authorList>
            <person name="Zhang H."/>
            <person name="Lin R."/>
            <person name="Xie B."/>
        </authorList>
    </citation>
    <scope>NUCLEOTIDE SEQUENCE</scope>
    <source>
        <strain evidence="4">BazhouSP</strain>
    </source>
</reference>
<evidence type="ECO:0000256" key="2">
    <source>
        <dbReference type="SAM" id="MobiDB-lite"/>
    </source>
</evidence>
<feature type="compositionally biased region" description="Basic and acidic residues" evidence="2">
    <location>
        <begin position="419"/>
        <end position="430"/>
    </location>
</feature>
<comment type="subcellular location">
    <subcellularLocation>
        <location evidence="1">Nucleus</location>
    </subcellularLocation>
</comment>